<protein>
    <submittedName>
        <fullName evidence="1">Uncharacterized protein</fullName>
    </submittedName>
</protein>
<evidence type="ECO:0000313" key="1">
    <source>
        <dbReference type="EMBL" id="CAI6368738.1"/>
    </source>
</evidence>
<gene>
    <name evidence="1" type="ORF">MEUPH1_LOCUS23063</name>
</gene>
<reference evidence="1 2" key="1">
    <citation type="submission" date="2023-01" db="EMBL/GenBank/DDBJ databases">
        <authorList>
            <person name="Whitehead M."/>
        </authorList>
    </citation>
    <scope>NUCLEOTIDE SEQUENCE [LARGE SCALE GENOMIC DNA]</scope>
</reference>
<dbReference type="AlphaFoldDB" id="A0AAV0XKA1"/>
<comment type="caution">
    <text evidence="1">The sequence shown here is derived from an EMBL/GenBank/DDBJ whole genome shotgun (WGS) entry which is preliminary data.</text>
</comment>
<dbReference type="Proteomes" id="UP001160148">
    <property type="component" value="Unassembled WGS sequence"/>
</dbReference>
<sequence length="76" mass="8217">MPDQLNTTSTTKTTATATTQSAGLKLVLDIKSGLIRIRITNPDQSGLKQRSLICLSGLKIINPDCDTNPDFDMNPN</sequence>
<accession>A0AAV0XKA1</accession>
<proteinExistence type="predicted"/>
<name>A0AAV0XKA1_9HEMI</name>
<dbReference type="EMBL" id="CARXXK010000005">
    <property type="protein sequence ID" value="CAI6368738.1"/>
    <property type="molecule type" value="Genomic_DNA"/>
</dbReference>
<evidence type="ECO:0000313" key="2">
    <source>
        <dbReference type="Proteomes" id="UP001160148"/>
    </source>
</evidence>
<organism evidence="1 2">
    <name type="scientific">Macrosiphum euphorbiae</name>
    <name type="common">potato aphid</name>
    <dbReference type="NCBI Taxonomy" id="13131"/>
    <lineage>
        <taxon>Eukaryota</taxon>
        <taxon>Metazoa</taxon>
        <taxon>Ecdysozoa</taxon>
        <taxon>Arthropoda</taxon>
        <taxon>Hexapoda</taxon>
        <taxon>Insecta</taxon>
        <taxon>Pterygota</taxon>
        <taxon>Neoptera</taxon>
        <taxon>Paraneoptera</taxon>
        <taxon>Hemiptera</taxon>
        <taxon>Sternorrhyncha</taxon>
        <taxon>Aphidomorpha</taxon>
        <taxon>Aphidoidea</taxon>
        <taxon>Aphididae</taxon>
        <taxon>Macrosiphini</taxon>
        <taxon>Macrosiphum</taxon>
    </lineage>
</organism>
<keyword evidence="2" id="KW-1185">Reference proteome</keyword>